<dbReference type="GO" id="GO:0005886">
    <property type="term" value="C:plasma membrane"/>
    <property type="evidence" value="ECO:0007669"/>
    <property type="project" value="UniProtKB-SubCell"/>
</dbReference>
<keyword evidence="2" id="KW-0812">Transmembrane</keyword>
<comment type="caution">
    <text evidence="3">The sequence shown here is derived from an EMBL/GenBank/DDBJ whole genome shotgun (WGS) entry which is preliminary data.</text>
</comment>
<feature type="transmembrane region" description="Helical" evidence="2">
    <location>
        <begin position="142"/>
        <end position="161"/>
    </location>
</feature>
<proteinExistence type="predicted"/>
<feature type="transmembrane region" description="Helical" evidence="2">
    <location>
        <begin position="54"/>
        <end position="75"/>
    </location>
</feature>
<feature type="transmembrane region" description="Helical" evidence="2">
    <location>
        <begin position="167"/>
        <end position="190"/>
    </location>
</feature>
<feature type="transmembrane region" description="Helical" evidence="2">
    <location>
        <begin position="274"/>
        <end position="294"/>
    </location>
</feature>
<sequence>MTESTRPDDAETDGGYVRESPALSGDTANGARDALGKTWALATREYRLAMRRRWSLGATLVFAAFSVGVVAFGASTAGPGRFDAVLVSLVELGVYLVPLVALAVGYDAIVGPEASGSLALVRSLPAPAWTVVVGKYAGRAGALAGSLLVGFAPGLVLVAALTGPAVVGPYAVVVLAALLAACGFLALGLLASTVARERTHALGLALAAWLWFVLLHELLALGAIAALDLSETGVVVAVLTNPAACFRVLALAQFDALAGGLAAIVREAGLSTPIALVTALTWVAGPVALAAWLLERR</sequence>
<dbReference type="AlphaFoldDB" id="A0AAW4PFH7"/>
<accession>A0AAW4PFH7</accession>
<dbReference type="GO" id="GO:0140359">
    <property type="term" value="F:ABC-type transporter activity"/>
    <property type="evidence" value="ECO:0007669"/>
    <property type="project" value="InterPro"/>
</dbReference>
<evidence type="ECO:0000313" key="3">
    <source>
        <dbReference type="EMBL" id="MBX0296497.1"/>
    </source>
</evidence>
<protein>
    <submittedName>
        <fullName evidence="3">ABC transporter permease</fullName>
    </submittedName>
</protein>
<dbReference type="PANTHER" id="PTHR43471:SF1">
    <property type="entry name" value="ABC TRANSPORTER PERMEASE PROTEIN NOSY-RELATED"/>
    <property type="match status" value="1"/>
</dbReference>
<keyword evidence="2" id="KW-0472">Membrane</keyword>
<evidence type="ECO:0000256" key="1">
    <source>
        <dbReference type="SAM" id="MobiDB-lite"/>
    </source>
</evidence>
<reference evidence="3 4" key="1">
    <citation type="submission" date="2021-06" db="EMBL/GenBank/DDBJ databases">
        <title>Halomicroarcula sp. a new haloarchaeum isolated from saline soil.</title>
        <authorList>
            <person name="Duran-Viseras A."/>
            <person name="Sanchez-Porro C."/>
            <person name="Ventosa A."/>
        </authorList>
    </citation>
    <scope>NUCLEOTIDE SEQUENCE [LARGE SCALE GENOMIC DNA]</scope>
    <source>
        <strain evidence="3 4">F27</strain>
    </source>
</reference>
<evidence type="ECO:0000256" key="2">
    <source>
        <dbReference type="SAM" id="Phobius"/>
    </source>
</evidence>
<dbReference type="Proteomes" id="UP001430455">
    <property type="component" value="Unassembled WGS sequence"/>
</dbReference>
<keyword evidence="2" id="KW-1133">Transmembrane helix</keyword>
<feature type="transmembrane region" description="Helical" evidence="2">
    <location>
        <begin position="202"/>
        <end position="227"/>
    </location>
</feature>
<dbReference type="EMBL" id="RKLT01000007">
    <property type="protein sequence ID" value="MBX0296497.1"/>
    <property type="molecule type" value="Genomic_DNA"/>
</dbReference>
<keyword evidence="4" id="KW-1185">Reference proteome</keyword>
<organism evidence="3 4">
    <name type="scientific">Haloarcula nitratireducens</name>
    <dbReference type="NCBI Taxonomy" id="2487749"/>
    <lineage>
        <taxon>Archaea</taxon>
        <taxon>Methanobacteriati</taxon>
        <taxon>Methanobacteriota</taxon>
        <taxon>Stenosarchaea group</taxon>
        <taxon>Halobacteria</taxon>
        <taxon>Halobacteriales</taxon>
        <taxon>Haloarculaceae</taxon>
        <taxon>Haloarcula</taxon>
    </lineage>
</organism>
<feature type="region of interest" description="Disordered" evidence="1">
    <location>
        <begin position="1"/>
        <end position="25"/>
    </location>
</feature>
<dbReference type="Pfam" id="PF12679">
    <property type="entry name" value="ABC2_membrane_2"/>
    <property type="match status" value="1"/>
</dbReference>
<dbReference type="PANTHER" id="PTHR43471">
    <property type="entry name" value="ABC TRANSPORTER PERMEASE"/>
    <property type="match status" value="1"/>
</dbReference>
<feature type="transmembrane region" description="Helical" evidence="2">
    <location>
        <begin position="95"/>
        <end position="121"/>
    </location>
</feature>
<gene>
    <name evidence="3" type="ORF">EGH23_16565</name>
</gene>
<name>A0AAW4PFH7_9EURY</name>
<dbReference type="RefSeq" id="WP_220581099.1">
    <property type="nucleotide sequence ID" value="NZ_RKLT01000007.1"/>
</dbReference>
<evidence type="ECO:0000313" key="4">
    <source>
        <dbReference type="Proteomes" id="UP001430455"/>
    </source>
</evidence>